<dbReference type="Proteomes" id="UP001281761">
    <property type="component" value="Unassembled WGS sequence"/>
</dbReference>
<organism evidence="1 2">
    <name type="scientific">Blattamonas nauphoetae</name>
    <dbReference type="NCBI Taxonomy" id="2049346"/>
    <lineage>
        <taxon>Eukaryota</taxon>
        <taxon>Metamonada</taxon>
        <taxon>Preaxostyla</taxon>
        <taxon>Oxymonadida</taxon>
        <taxon>Blattamonas</taxon>
    </lineage>
</organism>
<gene>
    <name evidence="1" type="ORF">BLNAU_22722</name>
</gene>
<dbReference type="InterPro" id="IPR016024">
    <property type="entry name" value="ARM-type_fold"/>
</dbReference>
<evidence type="ECO:0000313" key="1">
    <source>
        <dbReference type="EMBL" id="KAK2942379.1"/>
    </source>
</evidence>
<comment type="caution">
    <text evidence="1">The sequence shown here is derived from an EMBL/GenBank/DDBJ whole genome shotgun (WGS) entry which is preliminary data.</text>
</comment>
<name>A0ABQ9WSA6_9EUKA</name>
<dbReference type="EMBL" id="JARBJD010000413">
    <property type="protein sequence ID" value="KAK2942379.1"/>
    <property type="molecule type" value="Genomic_DNA"/>
</dbReference>
<dbReference type="SUPFAM" id="SSF48371">
    <property type="entry name" value="ARM repeat"/>
    <property type="match status" value="1"/>
</dbReference>
<proteinExistence type="predicted"/>
<evidence type="ECO:0000313" key="2">
    <source>
        <dbReference type="Proteomes" id="UP001281761"/>
    </source>
</evidence>
<keyword evidence="2" id="KW-1185">Reference proteome</keyword>
<accession>A0ABQ9WSA6</accession>
<protein>
    <submittedName>
        <fullName evidence="1">Uncharacterized protein</fullName>
    </submittedName>
</protein>
<sequence length="355" mass="38707">MFGGRVSEGLVADPTRNHNRMFISTLTDTFRCSLDSVVDSSATSSAGCSITPAGTFACKVGSASPALCSAGTTSRHSVSDDEKAVVFRSLVATIEFQSSLGVSLEAKVVNFLKSVAAQNDYTADVFLSSDGRITDESLNNFIQSIVVLLTTRSQVITNTAVEMLANLITKIIPEVRLALVKADLIPQLINTLNPLSLSFAEAEDIHINVMNIIWNSLWLATRNGLIWCKNSDDDDNPATQASPSEHFDLFLTSFGQQTPFVCDYCRLWHHFIVWFAGTIGILSRQSRSMVATRSFSLAAFLTLLVCGRQSVDWGHFVHLTSLATHPLPLHILDLTRSSADSSTPIRQNRKDSSST</sequence>
<reference evidence="1 2" key="1">
    <citation type="journal article" date="2022" name="bioRxiv">
        <title>Genomics of Preaxostyla Flagellates Illuminates Evolutionary Transitions and the Path Towards Mitochondrial Loss.</title>
        <authorList>
            <person name="Novak L.V.F."/>
            <person name="Treitli S.C."/>
            <person name="Pyrih J."/>
            <person name="Halakuc P."/>
            <person name="Pipaliya S.V."/>
            <person name="Vacek V."/>
            <person name="Brzon O."/>
            <person name="Soukal P."/>
            <person name="Eme L."/>
            <person name="Dacks J.B."/>
            <person name="Karnkowska A."/>
            <person name="Elias M."/>
            <person name="Hampl V."/>
        </authorList>
    </citation>
    <scope>NUCLEOTIDE SEQUENCE [LARGE SCALE GENOMIC DNA]</scope>
    <source>
        <strain evidence="1">NAU3</strain>
        <tissue evidence="1">Gut</tissue>
    </source>
</reference>